<name>A0A926EL69_9FIRM</name>
<dbReference type="EC" id="2.7.7.7" evidence="1"/>
<protein>
    <recommendedName>
        <fullName evidence="2">DNA polymerase III subunit delta</fullName>
        <ecNumber evidence="1">2.7.7.7</ecNumber>
    </recommendedName>
</protein>
<dbReference type="InterPro" id="IPR048466">
    <property type="entry name" value="DNA_pol3_delta-like_C"/>
</dbReference>
<dbReference type="AlphaFoldDB" id="A0A926EL69"/>
<organism evidence="11 12">
    <name type="scientific">Zhenhengia yiwuensis</name>
    <dbReference type="NCBI Taxonomy" id="2763666"/>
    <lineage>
        <taxon>Bacteria</taxon>
        <taxon>Bacillati</taxon>
        <taxon>Bacillota</taxon>
        <taxon>Clostridia</taxon>
        <taxon>Lachnospirales</taxon>
        <taxon>Lachnospiraceae</taxon>
        <taxon>Zhenhengia</taxon>
    </lineage>
</organism>
<keyword evidence="5" id="KW-0235">DNA replication</keyword>
<accession>A0A926EL69</accession>
<dbReference type="Pfam" id="PF06144">
    <property type="entry name" value="DNA_pol3_delta"/>
    <property type="match status" value="1"/>
</dbReference>
<proteinExistence type="inferred from homology"/>
<dbReference type="EMBL" id="JACRSY010000020">
    <property type="protein sequence ID" value="MBC8580362.1"/>
    <property type="molecule type" value="Genomic_DNA"/>
</dbReference>
<dbReference type="PANTHER" id="PTHR34388:SF1">
    <property type="entry name" value="DNA POLYMERASE III SUBUNIT DELTA"/>
    <property type="match status" value="1"/>
</dbReference>
<evidence type="ECO:0000259" key="10">
    <source>
        <dbReference type="Pfam" id="PF21694"/>
    </source>
</evidence>
<evidence type="ECO:0000256" key="7">
    <source>
        <dbReference type="ARBA" id="ARBA00034754"/>
    </source>
</evidence>
<dbReference type="InterPro" id="IPR005790">
    <property type="entry name" value="DNA_polIII_delta"/>
</dbReference>
<evidence type="ECO:0000256" key="6">
    <source>
        <dbReference type="ARBA" id="ARBA00022932"/>
    </source>
</evidence>
<dbReference type="InterPro" id="IPR027417">
    <property type="entry name" value="P-loop_NTPase"/>
</dbReference>
<dbReference type="InterPro" id="IPR008921">
    <property type="entry name" value="DNA_pol3_clamp-load_cplx_C"/>
</dbReference>
<evidence type="ECO:0000256" key="1">
    <source>
        <dbReference type="ARBA" id="ARBA00012417"/>
    </source>
</evidence>
<comment type="catalytic activity">
    <reaction evidence="8">
        <text>DNA(n) + a 2'-deoxyribonucleoside 5'-triphosphate = DNA(n+1) + diphosphate</text>
        <dbReference type="Rhea" id="RHEA:22508"/>
        <dbReference type="Rhea" id="RHEA-COMP:17339"/>
        <dbReference type="Rhea" id="RHEA-COMP:17340"/>
        <dbReference type="ChEBI" id="CHEBI:33019"/>
        <dbReference type="ChEBI" id="CHEBI:61560"/>
        <dbReference type="ChEBI" id="CHEBI:173112"/>
        <dbReference type="EC" id="2.7.7.7"/>
    </reaction>
</comment>
<comment type="similarity">
    <text evidence="7">Belongs to the DNA polymerase HolA subunit family.</text>
</comment>
<keyword evidence="4 11" id="KW-0548">Nucleotidyltransferase</keyword>
<dbReference type="SUPFAM" id="SSF48019">
    <property type="entry name" value="post-AAA+ oligomerization domain-like"/>
    <property type="match status" value="1"/>
</dbReference>
<evidence type="ECO:0000313" key="11">
    <source>
        <dbReference type="EMBL" id="MBC8580362.1"/>
    </source>
</evidence>
<evidence type="ECO:0000259" key="9">
    <source>
        <dbReference type="Pfam" id="PF06144"/>
    </source>
</evidence>
<dbReference type="GO" id="GO:0009360">
    <property type="term" value="C:DNA polymerase III complex"/>
    <property type="evidence" value="ECO:0007669"/>
    <property type="project" value="InterPro"/>
</dbReference>
<evidence type="ECO:0000256" key="8">
    <source>
        <dbReference type="ARBA" id="ARBA00049244"/>
    </source>
</evidence>
<feature type="domain" description="DNA polymerase III delta subunit-like C-terminal" evidence="10">
    <location>
        <begin position="196"/>
        <end position="315"/>
    </location>
</feature>
<reference evidence="11" key="1">
    <citation type="submission" date="2020-08" db="EMBL/GenBank/DDBJ databases">
        <title>Genome public.</title>
        <authorList>
            <person name="Liu C."/>
            <person name="Sun Q."/>
        </authorList>
    </citation>
    <scope>NUCLEOTIDE SEQUENCE</scope>
    <source>
        <strain evidence="11">NSJ-12</strain>
    </source>
</reference>
<gene>
    <name evidence="11" type="primary">holA</name>
    <name evidence="11" type="ORF">H8718_12570</name>
</gene>
<dbReference type="GO" id="GO:0003887">
    <property type="term" value="F:DNA-directed DNA polymerase activity"/>
    <property type="evidence" value="ECO:0007669"/>
    <property type="project" value="UniProtKB-KW"/>
</dbReference>
<dbReference type="Pfam" id="PF21694">
    <property type="entry name" value="DNA_pol3_delta_C"/>
    <property type="match status" value="1"/>
</dbReference>
<dbReference type="SUPFAM" id="SSF52540">
    <property type="entry name" value="P-loop containing nucleoside triphosphate hydrolases"/>
    <property type="match status" value="1"/>
</dbReference>
<dbReference type="GO" id="GO:0003677">
    <property type="term" value="F:DNA binding"/>
    <property type="evidence" value="ECO:0007669"/>
    <property type="project" value="InterPro"/>
</dbReference>
<dbReference type="PANTHER" id="PTHR34388">
    <property type="entry name" value="DNA POLYMERASE III SUBUNIT DELTA"/>
    <property type="match status" value="1"/>
</dbReference>
<evidence type="ECO:0000313" key="12">
    <source>
        <dbReference type="Proteomes" id="UP000655830"/>
    </source>
</evidence>
<dbReference type="Gene3D" id="3.40.50.300">
    <property type="entry name" value="P-loop containing nucleotide triphosphate hydrolases"/>
    <property type="match status" value="1"/>
</dbReference>
<evidence type="ECO:0000256" key="3">
    <source>
        <dbReference type="ARBA" id="ARBA00022679"/>
    </source>
</evidence>
<comment type="caution">
    <text evidence="11">The sequence shown here is derived from an EMBL/GenBank/DDBJ whole genome shotgun (WGS) entry which is preliminary data.</text>
</comment>
<keyword evidence="3 11" id="KW-0808">Transferase</keyword>
<feature type="domain" description="DNA polymerase III delta N-terminal" evidence="9">
    <location>
        <begin position="8"/>
        <end position="123"/>
    </location>
</feature>
<dbReference type="RefSeq" id="WP_249333192.1">
    <property type="nucleotide sequence ID" value="NZ_JACRSY010000020.1"/>
</dbReference>
<keyword evidence="12" id="KW-1185">Reference proteome</keyword>
<evidence type="ECO:0000256" key="5">
    <source>
        <dbReference type="ARBA" id="ARBA00022705"/>
    </source>
</evidence>
<evidence type="ECO:0000256" key="2">
    <source>
        <dbReference type="ARBA" id="ARBA00017703"/>
    </source>
</evidence>
<dbReference type="InterPro" id="IPR010372">
    <property type="entry name" value="DNA_pol3_delta_N"/>
</dbReference>
<dbReference type="GO" id="GO:0006261">
    <property type="term" value="P:DNA-templated DNA replication"/>
    <property type="evidence" value="ECO:0007669"/>
    <property type="project" value="TreeGrafter"/>
</dbReference>
<sequence length="320" mass="36705">MNQKGITLIYGEEEWIKNEALNKIKSQSVDESDLMNYTTFEGKDLIVSNLIDTGETMPFFAEEKLIVVRKSGLFKAGRKEDTQNLLDWLKKKPNYTKIVFVEDEIDKRNALYKYVKSDFEVIEGVCPDDEALMRILKEACKERGLKIEDYLIRYLIMNLPRNIGHILIELDKLASYVGKEAVTKEVINEVCVFSLEQRVFELLKAVSQKNTSQALAIYNKLIESKESPIGVLVLIARQYRILLQVKYLLRTQTPIKQISQSVGVPYYVAQDLSKQAQSFSFKVLQDILELCLESDSAIKTGKMEPVKCIELLIIKCITIQ</sequence>
<dbReference type="NCBIfam" id="TIGR01128">
    <property type="entry name" value="holA"/>
    <property type="match status" value="1"/>
</dbReference>
<evidence type="ECO:0000256" key="4">
    <source>
        <dbReference type="ARBA" id="ARBA00022695"/>
    </source>
</evidence>
<dbReference type="Proteomes" id="UP000655830">
    <property type="component" value="Unassembled WGS sequence"/>
</dbReference>
<dbReference type="Gene3D" id="1.10.8.60">
    <property type="match status" value="1"/>
</dbReference>
<dbReference type="Gene3D" id="1.20.272.10">
    <property type="match status" value="1"/>
</dbReference>
<keyword evidence="6" id="KW-0239">DNA-directed DNA polymerase</keyword>